<evidence type="ECO:0000313" key="2">
    <source>
        <dbReference type="EMBL" id="RZO28030.1"/>
    </source>
</evidence>
<evidence type="ECO:0000313" key="3">
    <source>
        <dbReference type="Proteomes" id="UP000318710"/>
    </source>
</evidence>
<dbReference type="EMBL" id="SHBF01000006">
    <property type="protein sequence ID" value="RZO28030.1"/>
    <property type="molecule type" value="Genomic_DNA"/>
</dbReference>
<keyword evidence="1" id="KW-0472">Membrane</keyword>
<dbReference type="AlphaFoldDB" id="A0A520N3I0"/>
<keyword evidence="1" id="KW-0812">Transmembrane</keyword>
<comment type="caution">
    <text evidence="2">The sequence shown here is derived from an EMBL/GenBank/DDBJ whole genome shotgun (WGS) entry which is preliminary data.</text>
</comment>
<accession>A0A520N3I0</accession>
<dbReference type="Proteomes" id="UP000318710">
    <property type="component" value="Unassembled WGS sequence"/>
</dbReference>
<evidence type="ECO:0000256" key="1">
    <source>
        <dbReference type="SAM" id="Phobius"/>
    </source>
</evidence>
<proteinExistence type="predicted"/>
<reference evidence="2 3" key="1">
    <citation type="submission" date="2019-02" db="EMBL/GenBank/DDBJ databases">
        <title>Prokaryotic population dynamics and viral predation in marine succession experiment using metagenomics: the confinement effect.</title>
        <authorList>
            <person name="Haro-Moreno J.M."/>
            <person name="Rodriguez-Valera F."/>
            <person name="Lopez-Perez M."/>
        </authorList>
    </citation>
    <scope>NUCLEOTIDE SEQUENCE [LARGE SCALE GENOMIC DNA]</scope>
    <source>
        <strain evidence="2">MED-G160</strain>
    </source>
</reference>
<organism evidence="2 3">
    <name type="scientific">SAR86 cluster bacterium</name>
    <dbReference type="NCBI Taxonomy" id="2030880"/>
    <lineage>
        <taxon>Bacteria</taxon>
        <taxon>Pseudomonadati</taxon>
        <taxon>Pseudomonadota</taxon>
        <taxon>Gammaproteobacteria</taxon>
        <taxon>SAR86 cluster</taxon>
    </lineage>
</organism>
<gene>
    <name evidence="2" type="ORF">EVA93_01685</name>
</gene>
<name>A0A520N3I0_9GAMM</name>
<feature type="transmembrane region" description="Helical" evidence="1">
    <location>
        <begin position="17"/>
        <end position="39"/>
    </location>
</feature>
<feature type="transmembrane region" description="Helical" evidence="1">
    <location>
        <begin position="45"/>
        <end position="71"/>
    </location>
</feature>
<keyword evidence="1" id="KW-1133">Transmembrane helix</keyword>
<sequence>MKAIDTLKGIVSDLTSLLIGVVGLGVVAGIVFGGNVAFFNDVLDGLLGVVTVLGENGLVGLLVAAILIGLLNK</sequence>
<protein>
    <submittedName>
        <fullName evidence="2">Uncharacterized protein</fullName>
    </submittedName>
</protein>